<dbReference type="STRING" id="29556.VO56_02880"/>
<dbReference type="Pfam" id="PF04193">
    <property type="entry name" value="PQ-loop"/>
    <property type="match status" value="2"/>
</dbReference>
<organism evidence="6 7">
    <name type="scientific">Mycoplasmopsis gallinacea</name>
    <dbReference type="NCBI Taxonomy" id="29556"/>
    <lineage>
        <taxon>Bacteria</taxon>
        <taxon>Bacillati</taxon>
        <taxon>Mycoplasmatota</taxon>
        <taxon>Mycoplasmoidales</taxon>
        <taxon>Metamycoplasmataceae</taxon>
        <taxon>Mycoplasmopsis</taxon>
    </lineage>
</organism>
<feature type="transmembrane region" description="Helical" evidence="5">
    <location>
        <begin position="39"/>
        <end position="58"/>
    </location>
</feature>
<feature type="transmembrane region" description="Helical" evidence="5">
    <location>
        <begin position="64"/>
        <end position="86"/>
    </location>
</feature>
<gene>
    <name evidence="6" type="ORF">NCTC10183_00463</name>
</gene>
<feature type="transmembrane region" description="Helical" evidence="5">
    <location>
        <begin position="98"/>
        <end position="121"/>
    </location>
</feature>
<evidence type="ECO:0000256" key="3">
    <source>
        <dbReference type="ARBA" id="ARBA00022989"/>
    </source>
</evidence>
<evidence type="ECO:0008006" key="8">
    <source>
        <dbReference type="Google" id="ProtNLM"/>
    </source>
</evidence>
<reference evidence="6 7" key="1">
    <citation type="submission" date="2019-01" db="EMBL/GenBank/DDBJ databases">
        <authorList>
            <consortium name="Pathogen Informatics"/>
        </authorList>
    </citation>
    <scope>NUCLEOTIDE SEQUENCE [LARGE SCALE GENOMIC DNA]</scope>
    <source>
        <strain evidence="6 7">NCTC10183</strain>
    </source>
</reference>
<dbReference type="RefSeq" id="WP_129620330.1">
    <property type="nucleotide sequence ID" value="NZ_LR214950.1"/>
</dbReference>
<evidence type="ECO:0000256" key="5">
    <source>
        <dbReference type="SAM" id="Phobius"/>
    </source>
</evidence>
<dbReference type="AlphaFoldDB" id="A0A449A3C1"/>
<dbReference type="InterPro" id="IPR006603">
    <property type="entry name" value="PQ-loop_rpt"/>
</dbReference>
<keyword evidence="7" id="KW-1185">Reference proteome</keyword>
<feature type="transmembrane region" description="Helical" evidence="5">
    <location>
        <begin position="6"/>
        <end position="27"/>
    </location>
</feature>
<protein>
    <recommendedName>
        <fullName evidence="8">PQ loop repeat</fullName>
    </recommendedName>
</protein>
<feature type="transmembrane region" description="Helical" evidence="5">
    <location>
        <begin position="164"/>
        <end position="183"/>
    </location>
</feature>
<comment type="subcellular location">
    <subcellularLocation>
        <location evidence="1">Membrane</location>
        <topology evidence="1">Multi-pass membrane protein</topology>
    </subcellularLocation>
</comment>
<feature type="transmembrane region" description="Helical" evidence="5">
    <location>
        <begin position="133"/>
        <end position="152"/>
    </location>
</feature>
<evidence type="ECO:0000313" key="7">
    <source>
        <dbReference type="Proteomes" id="UP000290568"/>
    </source>
</evidence>
<keyword evidence="3 5" id="KW-1133">Transmembrane helix</keyword>
<evidence type="ECO:0000256" key="4">
    <source>
        <dbReference type="ARBA" id="ARBA00023136"/>
    </source>
</evidence>
<evidence type="ECO:0000256" key="2">
    <source>
        <dbReference type="ARBA" id="ARBA00022692"/>
    </source>
</evidence>
<name>A0A449A3C1_9BACT</name>
<dbReference type="OrthoDB" id="398361at2"/>
<sequence length="231" mass="26223">MQLQTLDTVLGWICSILVISLSIPQLLKLLKDKKTGNISFTSFWVFHIGILLWVMYGALHPSNLWTVVLADGISLFVNGLMTILLYHYKTEFSKKQKMYGYLGVIVTFVIGIIFIVICLAAKNVRIPDSGASIFSAIAPGLTTLAFTPQLWMSLKTNNWKGISIYMFLLYVINNIFWIVLWIVKIKIDLFESKSIVNLIISLTWQSISLTLFSIQFGFTLNDKLKSKKQSI</sequence>
<dbReference type="Gene3D" id="1.20.1280.290">
    <property type="match status" value="2"/>
</dbReference>
<keyword evidence="4 5" id="KW-0472">Membrane</keyword>
<dbReference type="EMBL" id="LR214950">
    <property type="protein sequence ID" value="VEU58694.1"/>
    <property type="molecule type" value="Genomic_DNA"/>
</dbReference>
<accession>A0A449A3C1</accession>
<dbReference type="GO" id="GO:0016020">
    <property type="term" value="C:membrane"/>
    <property type="evidence" value="ECO:0007669"/>
    <property type="project" value="UniProtKB-SubCell"/>
</dbReference>
<evidence type="ECO:0000256" key="1">
    <source>
        <dbReference type="ARBA" id="ARBA00004141"/>
    </source>
</evidence>
<feature type="transmembrane region" description="Helical" evidence="5">
    <location>
        <begin position="195"/>
        <end position="218"/>
    </location>
</feature>
<keyword evidence="2 5" id="KW-0812">Transmembrane</keyword>
<dbReference type="Proteomes" id="UP000290568">
    <property type="component" value="Chromosome"/>
</dbReference>
<proteinExistence type="predicted"/>
<evidence type="ECO:0000313" key="6">
    <source>
        <dbReference type="EMBL" id="VEU58694.1"/>
    </source>
</evidence>